<accession>A0A0C3IBK1</accession>
<sequence length="194" mass="22256">MSANKYKNYEVTRVVDVNPHKKVLSVIRKRDRKNAHTLALLFFDWPATNDVIEQLCCLITDGIKSDKEPVIYPILEEALDKYSGVVFHANKRKYEDPVRLGVFLETIITETAKALEIEIEDSLGNKWSVEKGEPFSHWLADHKGELFIVPHQHQNECKLRKALYQLVASESVKTVLRRTNYEEAVVAGRLVASH</sequence>
<evidence type="ECO:0000313" key="2">
    <source>
        <dbReference type="Proteomes" id="UP000031977"/>
    </source>
</evidence>
<dbReference type="RefSeq" id="WP_014386706.1">
    <property type="nucleotide sequence ID" value="NZ_JXOK01000015.1"/>
</dbReference>
<dbReference type="STRING" id="50718.SU60_06145"/>
<organism evidence="1 2">
    <name type="scientific">Vibrio mytili</name>
    <dbReference type="NCBI Taxonomy" id="50718"/>
    <lineage>
        <taxon>Bacteria</taxon>
        <taxon>Pseudomonadati</taxon>
        <taxon>Pseudomonadota</taxon>
        <taxon>Gammaproteobacteria</taxon>
        <taxon>Vibrionales</taxon>
        <taxon>Vibrionaceae</taxon>
        <taxon>Vibrio</taxon>
    </lineage>
</organism>
<gene>
    <name evidence="1" type="ORF">SU60_06145</name>
</gene>
<proteinExistence type="predicted"/>
<protein>
    <recommendedName>
        <fullName evidence="3">Conjugative transfer protein 234</fullName>
    </recommendedName>
</protein>
<dbReference type="AlphaFoldDB" id="A0A0C3IBK1"/>
<dbReference type="OrthoDB" id="6627434at2"/>
<reference evidence="1 2" key="1">
    <citation type="submission" date="2015-01" db="EMBL/GenBank/DDBJ databases">
        <title>Draft genome of Vibrio mytili type strain CAIM 528.</title>
        <authorList>
            <person name="Gonzalez-Castillo A."/>
            <person name="Gomez-Gil B."/>
            <person name="Enciso-Ibarra J."/>
        </authorList>
    </citation>
    <scope>NUCLEOTIDE SEQUENCE [LARGE SCALE GENOMIC DNA]</scope>
    <source>
        <strain evidence="1 2">CAIM 528</strain>
    </source>
</reference>
<keyword evidence="2" id="KW-1185">Reference proteome</keyword>
<evidence type="ECO:0000313" key="1">
    <source>
        <dbReference type="EMBL" id="KIN11652.1"/>
    </source>
</evidence>
<dbReference type="EMBL" id="JXOK01000015">
    <property type="protein sequence ID" value="KIN11652.1"/>
    <property type="molecule type" value="Genomic_DNA"/>
</dbReference>
<comment type="caution">
    <text evidence="1">The sequence shown here is derived from an EMBL/GenBank/DDBJ whole genome shotgun (WGS) entry which is preliminary data.</text>
</comment>
<dbReference type="Proteomes" id="UP000031977">
    <property type="component" value="Unassembled WGS sequence"/>
</dbReference>
<evidence type="ECO:0008006" key="3">
    <source>
        <dbReference type="Google" id="ProtNLM"/>
    </source>
</evidence>
<name>A0A0C3IBK1_9VIBR</name>